<evidence type="ECO:0000256" key="3">
    <source>
        <dbReference type="ARBA" id="ARBA00022801"/>
    </source>
</evidence>
<keyword evidence="4" id="KW-0788">Thiol protease</keyword>
<keyword evidence="2" id="KW-0645">Protease</keyword>
<dbReference type="InterPro" id="IPR000064">
    <property type="entry name" value="NLP_P60_dom"/>
</dbReference>
<keyword evidence="8" id="KW-1185">Reference proteome</keyword>
<proteinExistence type="inferred from homology"/>
<dbReference type="InterPro" id="IPR038765">
    <property type="entry name" value="Papain-like_cys_pep_sf"/>
</dbReference>
<dbReference type="OrthoDB" id="9813368at2"/>
<feature type="signal peptide" evidence="5">
    <location>
        <begin position="1"/>
        <end position="25"/>
    </location>
</feature>
<evidence type="ECO:0000256" key="4">
    <source>
        <dbReference type="ARBA" id="ARBA00022807"/>
    </source>
</evidence>
<feature type="domain" description="NlpC/P60" evidence="6">
    <location>
        <begin position="80"/>
        <end position="202"/>
    </location>
</feature>
<dbReference type="KEGG" id="saf:SULAZ_0623"/>
<dbReference type="InterPro" id="IPR051202">
    <property type="entry name" value="Peptidase_C40"/>
</dbReference>
<evidence type="ECO:0000256" key="2">
    <source>
        <dbReference type="ARBA" id="ARBA00022670"/>
    </source>
</evidence>
<evidence type="ECO:0000313" key="8">
    <source>
        <dbReference type="Proteomes" id="UP000001369"/>
    </source>
</evidence>
<dbReference type="PANTHER" id="PTHR47053:SF4">
    <property type="entry name" value="ENDOPEPTIDASE LYTE-RELATED"/>
    <property type="match status" value="1"/>
</dbReference>
<dbReference type="MEROPS" id="C40.004"/>
<name>C1DU21_SULAA</name>
<dbReference type="RefSeq" id="WP_012673969.1">
    <property type="nucleotide sequence ID" value="NC_012438.1"/>
</dbReference>
<dbReference type="eggNOG" id="COG0791">
    <property type="taxonomic scope" value="Bacteria"/>
</dbReference>
<evidence type="ECO:0000313" key="7">
    <source>
        <dbReference type="EMBL" id="ACN98647.1"/>
    </source>
</evidence>
<gene>
    <name evidence="7" type="ordered locus">SULAZ_0623</name>
</gene>
<comment type="similarity">
    <text evidence="1">Belongs to the peptidase C40 family.</text>
</comment>
<dbReference type="SUPFAM" id="SSF54001">
    <property type="entry name" value="Cysteine proteinases"/>
    <property type="match status" value="1"/>
</dbReference>
<dbReference type="HOGENOM" id="CLU_016043_6_2_0"/>
<keyword evidence="3" id="KW-0378">Hydrolase</keyword>
<keyword evidence="5" id="KW-0732">Signal</keyword>
<dbReference type="GO" id="GO:0006508">
    <property type="term" value="P:proteolysis"/>
    <property type="evidence" value="ECO:0007669"/>
    <property type="project" value="UniProtKB-KW"/>
</dbReference>
<sequence length="242" mass="27508">MKVLKKIIGIFMSSAILIMPSVAEAKTKKIEKKHSKSISVKHKSLDKISKHSRHSKHSKKSLKVKKVSYSYGPRVYGDDLEPNRDIYKYAIGLLGTRYTFGGESINGIDCSSFVQHVFELAGYKMPRTAREQALYGYFVRRENIKPGDLLFFATYASYPSHVGIYIGNGKMIHASSRGGKVEITDINQDYYIKRFLFAKRIPANMKELVPQDSIESIEEYISENSKKEDPIAKIIKEKDGKN</sequence>
<evidence type="ECO:0000259" key="6">
    <source>
        <dbReference type="PROSITE" id="PS51935"/>
    </source>
</evidence>
<dbReference type="EMBL" id="CP001229">
    <property type="protein sequence ID" value="ACN98647.1"/>
    <property type="molecule type" value="Genomic_DNA"/>
</dbReference>
<dbReference type="PROSITE" id="PS51935">
    <property type="entry name" value="NLPC_P60"/>
    <property type="match status" value="1"/>
</dbReference>
<dbReference type="GO" id="GO:0008234">
    <property type="term" value="F:cysteine-type peptidase activity"/>
    <property type="evidence" value="ECO:0007669"/>
    <property type="project" value="UniProtKB-KW"/>
</dbReference>
<evidence type="ECO:0000256" key="1">
    <source>
        <dbReference type="ARBA" id="ARBA00007074"/>
    </source>
</evidence>
<dbReference type="AlphaFoldDB" id="C1DU21"/>
<dbReference type="Proteomes" id="UP000001369">
    <property type="component" value="Chromosome"/>
</dbReference>
<dbReference type="STRING" id="204536.SULAZ_0623"/>
<dbReference type="Gene3D" id="3.90.1720.10">
    <property type="entry name" value="endopeptidase domain like (from Nostoc punctiforme)"/>
    <property type="match status" value="1"/>
</dbReference>
<reference evidence="7 8" key="1">
    <citation type="journal article" date="2009" name="J. Bacteriol.">
        <title>Complete and draft genome sequences of six members of the Aquificales.</title>
        <authorList>
            <person name="Reysenbach A.L."/>
            <person name="Hamamura N."/>
            <person name="Podar M."/>
            <person name="Griffiths E."/>
            <person name="Ferreira S."/>
            <person name="Hochstein R."/>
            <person name="Heidelberg J."/>
            <person name="Johnson J."/>
            <person name="Mead D."/>
            <person name="Pohorille A."/>
            <person name="Sarmiento M."/>
            <person name="Schweighofer K."/>
            <person name="Seshadri R."/>
            <person name="Voytek M.A."/>
        </authorList>
    </citation>
    <scope>NUCLEOTIDE SEQUENCE [LARGE SCALE GENOMIC DNA]</scope>
    <source>
        <strain evidence="8">Az-Fu1 / DSM 15241 / OCM 825</strain>
    </source>
</reference>
<organism evidence="7 8">
    <name type="scientific">Sulfurihydrogenibium azorense (strain DSM 15241 / OCM 825 / Az-Fu1)</name>
    <dbReference type="NCBI Taxonomy" id="204536"/>
    <lineage>
        <taxon>Bacteria</taxon>
        <taxon>Pseudomonadati</taxon>
        <taxon>Aquificota</taxon>
        <taxon>Aquificia</taxon>
        <taxon>Aquificales</taxon>
        <taxon>Hydrogenothermaceae</taxon>
        <taxon>Sulfurihydrogenibium</taxon>
    </lineage>
</organism>
<accession>C1DU21</accession>
<dbReference type="PANTHER" id="PTHR47053">
    <property type="entry name" value="MUREIN DD-ENDOPEPTIDASE MEPH-RELATED"/>
    <property type="match status" value="1"/>
</dbReference>
<evidence type="ECO:0000256" key="5">
    <source>
        <dbReference type="SAM" id="SignalP"/>
    </source>
</evidence>
<feature type="chain" id="PRO_5002908725" evidence="5">
    <location>
        <begin position="26"/>
        <end position="242"/>
    </location>
</feature>
<protein>
    <submittedName>
        <fullName evidence="7">NLP/P60 protein</fullName>
    </submittedName>
</protein>
<dbReference type="Pfam" id="PF00877">
    <property type="entry name" value="NLPC_P60"/>
    <property type="match status" value="1"/>
</dbReference>